<dbReference type="AlphaFoldDB" id="A0A1I3XQH8"/>
<dbReference type="STRING" id="52441.SAMN05216302_100242"/>
<reference evidence="2" key="1">
    <citation type="submission" date="2016-10" db="EMBL/GenBank/DDBJ databases">
        <authorList>
            <person name="Varghese N."/>
            <person name="Submissions S."/>
        </authorList>
    </citation>
    <scope>NUCLEOTIDE SEQUENCE [LARGE SCALE GENOMIC DNA]</scope>
    <source>
        <strain evidence="2">Nm69</strain>
    </source>
</reference>
<proteinExistence type="predicted"/>
<protein>
    <submittedName>
        <fullName evidence="1">Transposase, IS5 family</fullName>
    </submittedName>
</protein>
<evidence type="ECO:0000313" key="2">
    <source>
        <dbReference type="Proteomes" id="UP000199533"/>
    </source>
</evidence>
<accession>A0A1I3XQH8</accession>
<dbReference type="EMBL" id="FOSP01000002">
    <property type="protein sequence ID" value="SFK21907.1"/>
    <property type="molecule type" value="Genomic_DNA"/>
</dbReference>
<name>A0A1I3XQH8_9PROT</name>
<evidence type="ECO:0000313" key="1">
    <source>
        <dbReference type="EMBL" id="SFK21907.1"/>
    </source>
</evidence>
<sequence>MSIGLHGKAALEDAVHIDTILQEKNITYPTDSKLVIRIINRLNKIAKAHGISQWRTFVKEVKSLRLNIRHFRHVKKEPKPNARQSG</sequence>
<keyword evidence="2" id="KW-1185">Reference proteome</keyword>
<dbReference type="Proteomes" id="UP000199533">
    <property type="component" value="Unassembled WGS sequence"/>
</dbReference>
<organism evidence="1 2">
    <name type="scientific">Nitrosomonas aestuarii</name>
    <dbReference type="NCBI Taxonomy" id="52441"/>
    <lineage>
        <taxon>Bacteria</taxon>
        <taxon>Pseudomonadati</taxon>
        <taxon>Pseudomonadota</taxon>
        <taxon>Betaproteobacteria</taxon>
        <taxon>Nitrosomonadales</taxon>
        <taxon>Nitrosomonadaceae</taxon>
        <taxon>Nitrosomonas</taxon>
    </lineage>
</organism>
<gene>
    <name evidence="1" type="ORF">SAMN05216302_100242</name>
</gene>